<comment type="caution">
    <text evidence="1">The sequence shown here is derived from an EMBL/GenBank/DDBJ whole genome shotgun (WGS) entry which is preliminary data.</text>
</comment>
<sequence length="42" mass="4412">MYNGNGGVYFFNGNTVDVTATTNTGYATADGCEVWATTQDLA</sequence>
<proteinExistence type="predicted"/>
<dbReference type="AlphaFoldDB" id="A0A645EJA3"/>
<organism evidence="1">
    <name type="scientific">bioreactor metagenome</name>
    <dbReference type="NCBI Taxonomy" id="1076179"/>
    <lineage>
        <taxon>unclassified sequences</taxon>
        <taxon>metagenomes</taxon>
        <taxon>ecological metagenomes</taxon>
    </lineage>
</organism>
<protein>
    <submittedName>
        <fullName evidence="1">Uncharacterized protein</fullName>
    </submittedName>
</protein>
<evidence type="ECO:0000313" key="1">
    <source>
        <dbReference type="EMBL" id="MPN00653.1"/>
    </source>
</evidence>
<dbReference type="EMBL" id="VSSQ01046692">
    <property type="protein sequence ID" value="MPN00653.1"/>
    <property type="molecule type" value="Genomic_DNA"/>
</dbReference>
<reference evidence="1" key="1">
    <citation type="submission" date="2019-08" db="EMBL/GenBank/DDBJ databases">
        <authorList>
            <person name="Kucharzyk K."/>
            <person name="Murdoch R.W."/>
            <person name="Higgins S."/>
            <person name="Loffler F."/>
        </authorList>
    </citation>
    <scope>NUCLEOTIDE SEQUENCE</scope>
</reference>
<accession>A0A645EJA3</accession>
<name>A0A645EJA3_9ZZZZ</name>
<gene>
    <name evidence="1" type="ORF">SDC9_147849</name>
</gene>